<dbReference type="InterPro" id="IPR001228">
    <property type="entry name" value="IspD"/>
</dbReference>
<dbReference type="InterPro" id="IPR034683">
    <property type="entry name" value="IspD/TarI"/>
</dbReference>
<comment type="pathway">
    <text evidence="2 7">Isoprenoid biosynthesis; isopentenyl diphosphate biosynthesis via DXP pathway; isopentenyl diphosphate from 1-deoxy-D-xylulose 5-phosphate: step 2/6.</text>
</comment>
<dbReference type="Gene3D" id="3.90.550.10">
    <property type="entry name" value="Spore Coat Polysaccharide Biosynthesis Protein SpsA, Chain A"/>
    <property type="match status" value="1"/>
</dbReference>
<evidence type="ECO:0000313" key="9">
    <source>
        <dbReference type="Proteomes" id="UP000619479"/>
    </source>
</evidence>
<keyword evidence="9" id="KW-1185">Reference proteome</keyword>
<dbReference type="PROSITE" id="PS01295">
    <property type="entry name" value="ISPD"/>
    <property type="match status" value="1"/>
</dbReference>
<dbReference type="CDD" id="cd02516">
    <property type="entry name" value="CDP-ME_synthetase"/>
    <property type="match status" value="1"/>
</dbReference>
<gene>
    <name evidence="7 8" type="primary">ispD</name>
    <name evidence="8" type="ORF">Acy02nite_45180</name>
</gene>
<evidence type="ECO:0000256" key="3">
    <source>
        <dbReference type="ARBA" id="ARBA00009789"/>
    </source>
</evidence>
<dbReference type="PANTHER" id="PTHR32125">
    <property type="entry name" value="2-C-METHYL-D-ERYTHRITOL 4-PHOSPHATE CYTIDYLYLTRANSFERASE, CHLOROPLASTIC"/>
    <property type="match status" value="1"/>
</dbReference>
<dbReference type="EC" id="2.7.7.60" evidence="7"/>
<feature type="site" description="Transition state stabilizer" evidence="7">
    <location>
        <position position="29"/>
    </location>
</feature>
<dbReference type="Proteomes" id="UP000619479">
    <property type="component" value="Unassembled WGS sequence"/>
</dbReference>
<comment type="caution">
    <text evidence="8">The sequence shown here is derived from an EMBL/GenBank/DDBJ whole genome shotgun (WGS) entry which is preliminary data.</text>
</comment>
<dbReference type="SUPFAM" id="SSF53448">
    <property type="entry name" value="Nucleotide-diphospho-sugar transferases"/>
    <property type="match status" value="1"/>
</dbReference>
<dbReference type="FunFam" id="3.90.550.10:FF:000003">
    <property type="entry name" value="2-C-methyl-D-erythritol 4-phosphate cytidylyltransferase"/>
    <property type="match status" value="1"/>
</dbReference>
<protein>
    <recommendedName>
        <fullName evidence="7">2-C-methyl-D-erythritol 4-phosphate cytidylyltransferase</fullName>
        <ecNumber evidence="7">2.7.7.60</ecNumber>
    </recommendedName>
    <alternativeName>
        <fullName evidence="7">4-diphosphocytidyl-2C-methyl-D-erythritol synthase</fullName>
    </alternativeName>
    <alternativeName>
        <fullName evidence="7">MEP cytidylyltransferase</fullName>
        <shortName evidence="7">MCT</shortName>
    </alternativeName>
</protein>
<dbReference type="EMBL" id="BOMH01000035">
    <property type="protein sequence ID" value="GID66637.1"/>
    <property type="molecule type" value="Genomic_DNA"/>
</dbReference>
<reference evidence="8" key="1">
    <citation type="submission" date="2021-01" db="EMBL/GenBank/DDBJ databases">
        <title>Whole genome shotgun sequence of Actinoplanes cyaneus NBRC 14990.</title>
        <authorList>
            <person name="Komaki H."/>
            <person name="Tamura T."/>
        </authorList>
    </citation>
    <scope>NUCLEOTIDE SEQUENCE</scope>
    <source>
        <strain evidence="8">NBRC 14990</strain>
    </source>
</reference>
<dbReference type="Pfam" id="PF01128">
    <property type="entry name" value="IspD"/>
    <property type="match status" value="1"/>
</dbReference>
<comment type="function">
    <text evidence="7">Catalyzes the formation of 4-diphosphocytidyl-2-C-methyl-D-erythritol from CTP and 2-C-methyl-D-erythritol 4-phosphate (MEP).</text>
</comment>
<evidence type="ECO:0000256" key="1">
    <source>
        <dbReference type="ARBA" id="ARBA00001282"/>
    </source>
</evidence>
<proteinExistence type="inferred from homology"/>
<dbReference type="GO" id="GO:0019288">
    <property type="term" value="P:isopentenyl diphosphate biosynthetic process, methylerythritol 4-phosphate pathway"/>
    <property type="evidence" value="ECO:0007669"/>
    <property type="project" value="UniProtKB-UniRule"/>
</dbReference>
<organism evidence="8 9">
    <name type="scientific">Actinoplanes cyaneus</name>
    <dbReference type="NCBI Taxonomy" id="52696"/>
    <lineage>
        <taxon>Bacteria</taxon>
        <taxon>Bacillati</taxon>
        <taxon>Actinomycetota</taxon>
        <taxon>Actinomycetes</taxon>
        <taxon>Micromonosporales</taxon>
        <taxon>Micromonosporaceae</taxon>
        <taxon>Actinoplanes</taxon>
    </lineage>
</organism>
<feature type="site" description="Positions MEP for the nucleophilic attack" evidence="7">
    <location>
        <position position="219"/>
    </location>
</feature>
<evidence type="ECO:0000313" key="8">
    <source>
        <dbReference type="EMBL" id="GID66637.1"/>
    </source>
</evidence>
<dbReference type="PANTHER" id="PTHR32125:SF4">
    <property type="entry name" value="2-C-METHYL-D-ERYTHRITOL 4-PHOSPHATE CYTIDYLYLTRANSFERASE, CHLOROPLASTIC"/>
    <property type="match status" value="1"/>
</dbReference>
<comment type="similarity">
    <text evidence="3 7">Belongs to the IspD/TarI cytidylyltransferase family. IspD subfamily.</text>
</comment>
<feature type="site" description="Positions MEP for the nucleophilic attack" evidence="7">
    <location>
        <position position="166"/>
    </location>
</feature>
<evidence type="ECO:0000256" key="7">
    <source>
        <dbReference type="HAMAP-Rule" id="MF_00108"/>
    </source>
</evidence>
<dbReference type="InterPro" id="IPR029044">
    <property type="entry name" value="Nucleotide-diphossugar_trans"/>
</dbReference>
<dbReference type="InterPro" id="IPR050088">
    <property type="entry name" value="IspD/TarI_cytidylyltransf_bact"/>
</dbReference>
<dbReference type="InterPro" id="IPR018294">
    <property type="entry name" value="ISPD_synthase_CS"/>
</dbReference>
<accession>A0A919M5G0</accession>
<keyword evidence="6 7" id="KW-0414">Isoprene biosynthesis</keyword>
<evidence type="ECO:0000256" key="4">
    <source>
        <dbReference type="ARBA" id="ARBA00022679"/>
    </source>
</evidence>
<sequence>MNADRDVTAQLNARGDVAVVVPAAGAGLRLGPGAPKALRLLEGEPLLVHAVRRLAAAPSVRMIVVAAPRADVGAVQALLSPVAPVTVVPGGAERQESVAAALAVVPDEVPIVLVHDAARCLTPPSVTERVAAAVRSGADAVIPVLPVVDTIKEVSADEVVLGTVDRSVLRAVQTPQGFRAAVLRAAHEAAADSHTDDAGAVEKLGIPVRCVPGSDLALKITRPLDLALATHLLAMPDPEAPAV</sequence>
<comment type="catalytic activity">
    <reaction evidence="1 7">
        <text>2-C-methyl-D-erythritol 4-phosphate + CTP + H(+) = 4-CDP-2-C-methyl-D-erythritol + diphosphate</text>
        <dbReference type="Rhea" id="RHEA:13429"/>
        <dbReference type="ChEBI" id="CHEBI:15378"/>
        <dbReference type="ChEBI" id="CHEBI:33019"/>
        <dbReference type="ChEBI" id="CHEBI:37563"/>
        <dbReference type="ChEBI" id="CHEBI:57823"/>
        <dbReference type="ChEBI" id="CHEBI:58262"/>
        <dbReference type="EC" id="2.7.7.60"/>
    </reaction>
</comment>
<name>A0A919M5G0_9ACTN</name>
<dbReference type="GO" id="GO:0050518">
    <property type="term" value="F:2-C-methyl-D-erythritol 4-phosphate cytidylyltransferase activity"/>
    <property type="evidence" value="ECO:0007669"/>
    <property type="project" value="UniProtKB-UniRule"/>
</dbReference>
<keyword evidence="5 7" id="KW-0548">Nucleotidyltransferase</keyword>
<keyword evidence="4 7" id="KW-0808">Transferase</keyword>
<evidence type="ECO:0000256" key="6">
    <source>
        <dbReference type="ARBA" id="ARBA00023229"/>
    </source>
</evidence>
<evidence type="ECO:0000256" key="2">
    <source>
        <dbReference type="ARBA" id="ARBA00004787"/>
    </source>
</evidence>
<dbReference type="AlphaFoldDB" id="A0A919M5G0"/>
<dbReference type="NCBIfam" id="TIGR00453">
    <property type="entry name" value="ispD"/>
    <property type="match status" value="1"/>
</dbReference>
<feature type="site" description="Transition state stabilizer" evidence="7">
    <location>
        <position position="36"/>
    </location>
</feature>
<dbReference type="HAMAP" id="MF_00108">
    <property type="entry name" value="IspD"/>
    <property type="match status" value="1"/>
</dbReference>
<evidence type="ECO:0000256" key="5">
    <source>
        <dbReference type="ARBA" id="ARBA00022695"/>
    </source>
</evidence>